<dbReference type="Proteomes" id="UP001152795">
    <property type="component" value="Unassembled WGS sequence"/>
</dbReference>
<dbReference type="OrthoDB" id="2015213at2759"/>
<evidence type="ECO:0000256" key="2">
    <source>
        <dbReference type="PIRSR" id="PIRSR600101-2"/>
    </source>
</evidence>
<dbReference type="Gene3D" id="3.60.20.40">
    <property type="match status" value="1"/>
</dbReference>
<dbReference type="EMBL" id="CACRXK020002076">
    <property type="protein sequence ID" value="CAB3992566.1"/>
    <property type="molecule type" value="Genomic_DNA"/>
</dbReference>
<feature type="active site" description="Nucleophile" evidence="1">
    <location>
        <position position="359"/>
    </location>
</feature>
<dbReference type="SUPFAM" id="SSF56235">
    <property type="entry name" value="N-terminal nucleophile aminohydrolases (Ntn hydrolases)"/>
    <property type="match status" value="1"/>
</dbReference>
<dbReference type="AlphaFoldDB" id="A0A7D9HXY6"/>
<dbReference type="InterPro" id="IPR043137">
    <property type="entry name" value="GGT_ssub_C"/>
</dbReference>
<dbReference type="PANTHER" id="PTHR43881:SF1">
    <property type="entry name" value="GAMMA-GLUTAMYLTRANSPEPTIDASE (AFU_ORTHOLOGUE AFUA_4G13580)"/>
    <property type="match status" value="1"/>
</dbReference>
<dbReference type="InterPro" id="IPR000101">
    <property type="entry name" value="GGT_peptidase"/>
</dbReference>
<evidence type="ECO:0000256" key="1">
    <source>
        <dbReference type="PIRSR" id="PIRSR600101-1"/>
    </source>
</evidence>
<keyword evidence="4" id="KW-1185">Reference proteome</keyword>
<name>A0A7D9HXY6_PARCT</name>
<dbReference type="PRINTS" id="PR01210">
    <property type="entry name" value="GGTRANSPTASE"/>
</dbReference>
<reference evidence="3" key="1">
    <citation type="submission" date="2020-04" db="EMBL/GenBank/DDBJ databases">
        <authorList>
            <person name="Alioto T."/>
            <person name="Alioto T."/>
            <person name="Gomez Garrido J."/>
        </authorList>
    </citation>
    <scope>NUCLEOTIDE SEQUENCE</scope>
    <source>
        <strain evidence="3">A484AB</strain>
    </source>
</reference>
<dbReference type="GO" id="GO:0006751">
    <property type="term" value="P:glutathione catabolic process"/>
    <property type="evidence" value="ECO:0007669"/>
    <property type="project" value="InterPro"/>
</dbReference>
<gene>
    <name evidence="3" type="ORF">PACLA_8A007391</name>
</gene>
<dbReference type="InterPro" id="IPR029055">
    <property type="entry name" value="Ntn_hydrolases_N"/>
</dbReference>
<proteinExistence type="predicted"/>
<comment type="caution">
    <text evidence="3">The sequence shown here is derived from an EMBL/GenBank/DDBJ whole genome shotgun (WGS) entry which is preliminary data.</text>
</comment>
<sequence>MEKFPFNSRRSPVISLHGVAASSNALVSQIGARVLHLGGNAADASVAMAAALNVTEPCSTGVGGDCFCLFYEARSKKVKGLNGSGRSGAAFTLDMLANHGITSEMGMPPLSAHTVTVPGAAAGWVDTVETFGSGKLSLKEILEPAITLAEEGFPVSPITAHVWSEGVTSFFAHKKNPNKDAFLINGRAPHAGEVMKMPHLAETFKMLAEHGKDGFYKGRIAQSIVDIVNDNGGRLTLDDLENHSSTLCDPISTTYQGIRVWEIPPNGQGIIVLLALNILKNFSLKDLKHNSIEYIHIILEALRLAFADACQYCADPMHSELPLEQLLSEEYACERAKLINKEKCCKLHSAGTPCVGTDTVYFTVADQEGNACSFINSNFCGFGTGLVPYDCGFTLHNRGLNFSLERGHVNCAGPRKRPYHTIIPGLATFDQTGDLFASFGVMGGFMQPQGHVQVLLNMINFGMDPQEALDKPRFKVAVSNTDHAVGKTIQLEQGITQDVAEGLRTMGYNVEHDSTFLNFGRGQIIQEKMGEGKDGRRVYWAGSDPRADGMAIGF</sequence>
<dbReference type="Gene3D" id="1.10.246.230">
    <property type="match status" value="1"/>
</dbReference>
<protein>
    <submittedName>
        <fullName evidence="3">Gamma-glutamyltransferase</fullName>
    </submittedName>
</protein>
<evidence type="ECO:0000313" key="4">
    <source>
        <dbReference type="Proteomes" id="UP001152795"/>
    </source>
</evidence>
<dbReference type="GO" id="GO:0036374">
    <property type="term" value="F:glutathione hydrolase activity"/>
    <property type="evidence" value="ECO:0007669"/>
    <property type="project" value="InterPro"/>
</dbReference>
<dbReference type="PANTHER" id="PTHR43881">
    <property type="entry name" value="GAMMA-GLUTAMYLTRANSPEPTIDASE (AFU_ORTHOLOGUE AFUA_4G13580)"/>
    <property type="match status" value="1"/>
</dbReference>
<dbReference type="InterPro" id="IPR052896">
    <property type="entry name" value="GGT-like_enzyme"/>
</dbReference>
<feature type="binding site" evidence="2">
    <location>
        <position position="444"/>
    </location>
    <ligand>
        <name>L-glutamate</name>
        <dbReference type="ChEBI" id="CHEBI:29985"/>
    </ligand>
</feature>
<dbReference type="Pfam" id="PF01019">
    <property type="entry name" value="G_glu_transpept"/>
    <property type="match status" value="1"/>
</dbReference>
<accession>A0A7D9HXY6</accession>
<dbReference type="NCBIfam" id="TIGR00066">
    <property type="entry name" value="g_glut_trans"/>
    <property type="match status" value="1"/>
</dbReference>
<evidence type="ECO:0000313" key="3">
    <source>
        <dbReference type="EMBL" id="CAB3992566.1"/>
    </source>
</evidence>
<organism evidence="3 4">
    <name type="scientific">Paramuricea clavata</name>
    <name type="common">Red gorgonian</name>
    <name type="synonym">Violescent sea-whip</name>
    <dbReference type="NCBI Taxonomy" id="317549"/>
    <lineage>
        <taxon>Eukaryota</taxon>
        <taxon>Metazoa</taxon>
        <taxon>Cnidaria</taxon>
        <taxon>Anthozoa</taxon>
        <taxon>Octocorallia</taxon>
        <taxon>Malacalcyonacea</taxon>
        <taxon>Plexauridae</taxon>
        <taxon>Paramuricea</taxon>
    </lineage>
</organism>